<accession>A0A8X6S5E0</accession>
<gene>
    <name evidence="1" type="ORF">TNCV_277161</name>
</gene>
<dbReference type="EMBL" id="BMAU01021268">
    <property type="protein sequence ID" value="GFY07169.1"/>
    <property type="molecule type" value="Genomic_DNA"/>
</dbReference>
<comment type="caution">
    <text evidence="1">The sequence shown here is derived from an EMBL/GenBank/DDBJ whole genome shotgun (WGS) entry which is preliminary data.</text>
</comment>
<organism evidence="1 2">
    <name type="scientific">Trichonephila clavipes</name>
    <name type="common">Golden silk orbweaver</name>
    <name type="synonym">Nephila clavipes</name>
    <dbReference type="NCBI Taxonomy" id="2585209"/>
    <lineage>
        <taxon>Eukaryota</taxon>
        <taxon>Metazoa</taxon>
        <taxon>Ecdysozoa</taxon>
        <taxon>Arthropoda</taxon>
        <taxon>Chelicerata</taxon>
        <taxon>Arachnida</taxon>
        <taxon>Araneae</taxon>
        <taxon>Araneomorphae</taxon>
        <taxon>Entelegynae</taxon>
        <taxon>Araneoidea</taxon>
        <taxon>Nephilidae</taxon>
        <taxon>Trichonephila</taxon>
    </lineage>
</organism>
<protein>
    <submittedName>
        <fullName evidence="1">Uncharacterized protein</fullName>
    </submittedName>
</protein>
<keyword evidence="2" id="KW-1185">Reference proteome</keyword>
<proteinExistence type="predicted"/>
<name>A0A8X6S5E0_TRICX</name>
<sequence length="93" mass="10231">MSDGSTKVGNWLGSLQVPRDMIYNGQVFSWLFKVLSFLGRGSTLADICGYNVLCSFESLGDFQFRRLVAPSSLNTGGSQHDLGPIIMSQHFPK</sequence>
<evidence type="ECO:0000313" key="2">
    <source>
        <dbReference type="Proteomes" id="UP000887159"/>
    </source>
</evidence>
<reference evidence="1" key="1">
    <citation type="submission" date="2020-08" db="EMBL/GenBank/DDBJ databases">
        <title>Multicomponent nature underlies the extraordinary mechanical properties of spider dragline silk.</title>
        <authorList>
            <person name="Kono N."/>
            <person name="Nakamura H."/>
            <person name="Mori M."/>
            <person name="Yoshida Y."/>
            <person name="Ohtoshi R."/>
            <person name="Malay A.D."/>
            <person name="Moran D.A.P."/>
            <person name="Tomita M."/>
            <person name="Numata K."/>
            <person name="Arakawa K."/>
        </authorList>
    </citation>
    <scope>NUCLEOTIDE SEQUENCE</scope>
</reference>
<dbReference type="AlphaFoldDB" id="A0A8X6S5E0"/>
<evidence type="ECO:0000313" key="1">
    <source>
        <dbReference type="EMBL" id="GFY07169.1"/>
    </source>
</evidence>
<dbReference type="Proteomes" id="UP000887159">
    <property type="component" value="Unassembled WGS sequence"/>
</dbReference>